<sequence>MKHQIRRMEQQIRQESLRGILKGMPQYGWLLESQVRTHIFRDDLSGYVEDFLNSARSSADINFLQLIQFKNSRYPSVGDDHAMVVEFLKSCMKIYEKTIFSEEELEDIFLMITEYLESGAGYNALHEG</sequence>
<evidence type="ECO:0000313" key="2">
    <source>
        <dbReference type="Proteomes" id="UP001525890"/>
    </source>
</evidence>
<dbReference type="EMBL" id="JAMXFF010000002">
    <property type="protein sequence ID" value="MCT7965183.1"/>
    <property type="molecule type" value="Genomic_DNA"/>
</dbReference>
<evidence type="ECO:0008006" key="3">
    <source>
        <dbReference type="Google" id="ProtNLM"/>
    </source>
</evidence>
<organism evidence="1 2">
    <name type="scientific">Laspinema palackyanum D2a</name>
    <dbReference type="NCBI Taxonomy" id="2953684"/>
    <lineage>
        <taxon>Bacteria</taxon>
        <taxon>Bacillati</taxon>
        <taxon>Cyanobacteriota</taxon>
        <taxon>Cyanophyceae</taxon>
        <taxon>Oscillatoriophycideae</taxon>
        <taxon>Oscillatoriales</taxon>
        <taxon>Laspinemataceae</taxon>
        <taxon>Laspinema</taxon>
        <taxon>Laspinema palackyanum</taxon>
    </lineage>
</organism>
<comment type="caution">
    <text evidence="1">The sequence shown here is derived from an EMBL/GenBank/DDBJ whole genome shotgun (WGS) entry which is preliminary data.</text>
</comment>
<dbReference type="Proteomes" id="UP001525890">
    <property type="component" value="Unassembled WGS sequence"/>
</dbReference>
<evidence type="ECO:0000313" key="1">
    <source>
        <dbReference type="EMBL" id="MCT7965183.1"/>
    </source>
</evidence>
<dbReference type="RefSeq" id="WP_368004892.1">
    <property type="nucleotide sequence ID" value="NZ_JAMXFF010000002.1"/>
</dbReference>
<reference evidence="1 2" key="1">
    <citation type="journal article" date="2022" name="Front. Microbiol.">
        <title>High genomic differentiation and limited gene flow indicate recent cryptic speciation within the genus Laspinema (cyanobacteria).</title>
        <authorList>
            <person name="Stanojkovic A."/>
            <person name="Skoupy S."/>
            <person name="Skaloud P."/>
            <person name="Dvorak P."/>
        </authorList>
    </citation>
    <scope>NUCLEOTIDE SEQUENCE [LARGE SCALE GENOMIC DNA]</scope>
    <source>
        <strain evidence="1 2">D2a</strain>
    </source>
</reference>
<keyword evidence="2" id="KW-1185">Reference proteome</keyword>
<protein>
    <recommendedName>
        <fullName evidence="3">Phycobilisome protein</fullName>
    </recommendedName>
</protein>
<gene>
    <name evidence="1" type="ORF">NG799_02395</name>
</gene>
<accession>A0ABT2MKE1</accession>
<name>A0ABT2MKE1_9CYAN</name>
<proteinExistence type="predicted"/>